<reference evidence="1" key="1">
    <citation type="journal article" date="2019" name="bioRxiv">
        <title>The Genome of the Zebra Mussel, Dreissena polymorpha: A Resource for Invasive Species Research.</title>
        <authorList>
            <person name="McCartney M.A."/>
            <person name="Auch B."/>
            <person name="Kono T."/>
            <person name="Mallez S."/>
            <person name="Zhang Y."/>
            <person name="Obille A."/>
            <person name="Becker A."/>
            <person name="Abrahante J.E."/>
            <person name="Garbe J."/>
            <person name="Badalamenti J.P."/>
            <person name="Herman A."/>
            <person name="Mangelson H."/>
            <person name="Liachko I."/>
            <person name="Sullivan S."/>
            <person name="Sone E.D."/>
            <person name="Koren S."/>
            <person name="Silverstein K.A.T."/>
            <person name="Beckman K.B."/>
            <person name="Gohl D.M."/>
        </authorList>
    </citation>
    <scope>NUCLEOTIDE SEQUENCE</scope>
    <source>
        <strain evidence="1">Duluth1</strain>
        <tissue evidence="1">Whole animal</tissue>
    </source>
</reference>
<comment type="caution">
    <text evidence="1">The sequence shown here is derived from an EMBL/GenBank/DDBJ whole genome shotgun (WGS) entry which is preliminary data.</text>
</comment>
<protein>
    <submittedName>
        <fullName evidence="1">Uncharacterized protein</fullName>
    </submittedName>
</protein>
<evidence type="ECO:0000313" key="2">
    <source>
        <dbReference type="Proteomes" id="UP000828390"/>
    </source>
</evidence>
<organism evidence="1 2">
    <name type="scientific">Dreissena polymorpha</name>
    <name type="common">Zebra mussel</name>
    <name type="synonym">Mytilus polymorpha</name>
    <dbReference type="NCBI Taxonomy" id="45954"/>
    <lineage>
        <taxon>Eukaryota</taxon>
        <taxon>Metazoa</taxon>
        <taxon>Spiralia</taxon>
        <taxon>Lophotrochozoa</taxon>
        <taxon>Mollusca</taxon>
        <taxon>Bivalvia</taxon>
        <taxon>Autobranchia</taxon>
        <taxon>Heteroconchia</taxon>
        <taxon>Euheterodonta</taxon>
        <taxon>Imparidentia</taxon>
        <taxon>Neoheterodontei</taxon>
        <taxon>Myida</taxon>
        <taxon>Dreissenoidea</taxon>
        <taxon>Dreissenidae</taxon>
        <taxon>Dreissena</taxon>
    </lineage>
</organism>
<name>A0A9D4BL13_DREPO</name>
<accession>A0A9D4BL13</accession>
<dbReference type="Proteomes" id="UP000828390">
    <property type="component" value="Unassembled WGS sequence"/>
</dbReference>
<evidence type="ECO:0000313" key="1">
    <source>
        <dbReference type="EMBL" id="KAH3707611.1"/>
    </source>
</evidence>
<sequence length="237" mass="27778">MAIINIFKTLTLKGASLLTLALLFLKCGTDATRWRFPCRGSIASFPEFLPDLIHVRGEADIFVAHRIWMKAHEIIEIATYLRDRYVTERIQSDHLRLFLDDNAPLPGFPSLNDTTERLHFADRLLKDHVRASYAAAFVQKLREDEAKSPFSPSLEFQFRRLESRLYPFLCFVKLAVTYRSTQQMSDISIDVIKPVTSIETETERHMRDYRILRDIVRLFYLIQSDYNVMYLSDFEVM</sequence>
<gene>
    <name evidence="1" type="ORF">DPMN_067021</name>
</gene>
<reference evidence="1" key="2">
    <citation type="submission" date="2020-11" db="EMBL/GenBank/DDBJ databases">
        <authorList>
            <person name="McCartney M.A."/>
            <person name="Auch B."/>
            <person name="Kono T."/>
            <person name="Mallez S."/>
            <person name="Becker A."/>
            <person name="Gohl D.M."/>
            <person name="Silverstein K.A.T."/>
            <person name="Koren S."/>
            <person name="Bechman K.B."/>
            <person name="Herman A."/>
            <person name="Abrahante J.E."/>
            <person name="Garbe J."/>
        </authorList>
    </citation>
    <scope>NUCLEOTIDE SEQUENCE</scope>
    <source>
        <strain evidence="1">Duluth1</strain>
        <tissue evidence="1">Whole animal</tissue>
    </source>
</reference>
<dbReference type="EMBL" id="JAIWYP010000014">
    <property type="protein sequence ID" value="KAH3707611.1"/>
    <property type="molecule type" value="Genomic_DNA"/>
</dbReference>
<keyword evidence="2" id="KW-1185">Reference proteome</keyword>
<dbReference type="AlphaFoldDB" id="A0A9D4BL13"/>
<proteinExistence type="predicted"/>